<organism evidence="8 9">
    <name type="scientific">Heterostelium pallidum (strain ATCC 26659 / Pp 5 / PN500)</name>
    <name type="common">Cellular slime mold</name>
    <name type="synonym">Polysphondylium pallidum</name>
    <dbReference type="NCBI Taxonomy" id="670386"/>
    <lineage>
        <taxon>Eukaryota</taxon>
        <taxon>Amoebozoa</taxon>
        <taxon>Evosea</taxon>
        <taxon>Eumycetozoa</taxon>
        <taxon>Dictyostelia</taxon>
        <taxon>Acytosteliales</taxon>
        <taxon>Acytosteliaceae</taxon>
        <taxon>Heterostelium</taxon>
    </lineage>
</organism>
<feature type="transmembrane region" description="Helical" evidence="7">
    <location>
        <begin position="118"/>
        <end position="136"/>
    </location>
</feature>
<dbReference type="GO" id="GO:0042500">
    <property type="term" value="F:aspartic endopeptidase activity, intramembrane cleaving"/>
    <property type="evidence" value="ECO:0007669"/>
    <property type="project" value="InterPro"/>
</dbReference>
<sequence>MFQWLIEPTTYLMFAIALTIIYVGCKRSYHFHAENDIQDQFEQIPKYVYLLMPLFSSIVLLAFFYYLNEMYTILSFMTSCLSVFAVAFVVYPVFDYLSISSTLIKKIKLGDDTVEFTFKELFSGIVGLIFMLSWRYTNNHFFVNGITSLTFLRINSLLTISLLLSAFLVYDVFWVFQSKTIFGESVMESVAIKVISLPMSISLPLCLSEGWTGLGNGDIALPGVFICQLYNLDLFYGFALNQKSEPYSPRKMGYFRLSLVFYLVGLLVSYTAVSISKKGQPALLYIVVAYSRGHLQKLMKPLPSNHFNQLRSNTLAEDTIPMVVQERSIQIVKSQCDFAHIGTLFPHLATFNKKKRKNLN</sequence>
<dbReference type="GO" id="GO:0030660">
    <property type="term" value="C:Golgi-associated vesicle membrane"/>
    <property type="evidence" value="ECO:0007669"/>
    <property type="project" value="TreeGrafter"/>
</dbReference>
<dbReference type="SMART" id="SM00730">
    <property type="entry name" value="PSN"/>
    <property type="match status" value="1"/>
</dbReference>
<evidence type="ECO:0000256" key="3">
    <source>
        <dbReference type="ARBA" id="ARBA00022692"/>
    </source>
</evidence>
<feature type="transmembrane region" description="Helical" evidence="7">
    <location>
        <begin position="46"/>
        <end position="67"/>
    </location>
</feature>
<comment type="similarity">
    <text evidence="2">Belongs to the peptidase A22B family.</text>
</comment>
<feature type="transmembrane region" description="Helical" evidence="7">
    <location>
        <begin position="188"/>
        <end position="207"/>
    </location>
</feature>
<evidence type="ECO:0000256" key="5">
    <source>
        <dbReference type="ARBA" id="ARBA00022989"/>
    </source>
</evidence>
<keyword evidence="6 7" id="KW-0472">Membrane</keyword>
<evidence type="ECO:0000256" key="6">
    <source>
        <dbReference type="ARBA" id="ARBA00023136"/>
    </source>
</evidence>
<feature type="transmembrane region" description="Helical" evidence="7">
    <location>
        <begin position="73"/>
        <end position="97"/>
    </location>
</feature>
<dbReference type="MEROPS" id="A22.A13"/>
<evidence type="ECO:0000256" key="4">
    <source>
        <dbReference type="ARBA" id="ARBA00022801"/>
    </source>
</evidence>
<comment type="subcellular location">
    <subcellularLocation>
        <location evidence="1">Endomembrane system</location>
        <topology evidence="1">Multi-pass membrane protein</topology>
    </subcellularLocation>
</comment>
<dbReference type="InterPro" id="IPR007369">
    <property type="entry name" value="Peptidase_A22B_SPP"/>
</dbReference>
<keyword evidence="4" id="KW-0378">Hydrolase</keyword>
<dbReference type="GeneID" id="31366797"/>
<dbReference type="GO" id="GO:0098553">
    <property type="term" value="C:lumenal side of endoplasmic reticulum membrane"/>
    <property type="evidence" value="ECO:0007669"/>
    <property type="project" value="TreeGrafter"/>
</dbReference>
<proteinExistence type="inferred from homology"/>
<feature type="transmembrane region" description="Helical" evidence="7">
    <location>
        <begin position="6"/>
        <end position="25"/>
    </location>
</feature>
<dbReference type="STRING" id="670386.D3BT37"/>
<gene>
    <name evidence="8" type="ORF">PPL_11329</name>
</gene>
<dbReference type="EMBL" id="ADBJ01000056">
    <property type="protein sequence ID" value="EFA75254.1"/>
    <property type="molecule type" value="Genomic_DNA"/>
</dbReference>
<feature type="transmembrane region" description="Helical" evidence="7">
    <location>
        <begin position="156"/>
        <end position="176"/>
    </location>
</feature>
<dbReference type="Pfam" id="PF04258">
    <property type="entry name" value="Peptidase_A22B"/>
    <property type="match status" value="1"/>
</dbReference>
<evidence type="ECO:0000256" key="7">
    <source>
        <dbReference type="SAM" id="Phobius"/>
    </source>
</evidence>
<dbReference type="GO" id="GO:0033619">
    <property type="term" value="P:membrane protein proteolysis"/>
    <property type="evidence" value="ECO:0007669"/>
    <property type="project" value="TreeGrafter"/>
</dbReference>
<keyword evidence="5 7" id="KW-1133">Transmembrane helix</keyword>
<dbReference type="AlphaFoldDB" id="D3BT37"/>
<feature type="transmembrane region" description="Helical" evidence="7">
    <location>
        <begin position="219"/>
        <end position="241"/>
    </location>
</feature>
<name>D3BT37_HETP5</name>
<dbReference type="GO" id="GO:0098554">
    <property type="term" value="C:cytoplasmic side of endoplasmic reticulum membrane"/>
    <property type="evidence" value="ECO:0007669"/>
    <property type="project" value="TreeGrafter"/>
</dbReference>
<evidence type="ECO:0000256" key="2">
    <source>
        <dbReference type="ARBA" id="ARBA00006859"/>
    </source>
</evidence>
<dbReference type="OMA" id="FTICTAX"/>
<feature type="transmembrane region" description="Helical" evidence="7">
    <location>
        <begin position="253"/>
        <end position="273"/>
    </location>
</feature>
<evidence type="ECO:0000313" key="8">
    <source>
        <dbReference type="EMBL" id="EFA75254.1"/>
    </source>
</evidence>
<dbReference type="FunCoup" id="D3BT37">
    <property type="interactions" value="2"/>
</dbReference>
<evidence type="ECO:0000256" key="1">
    <source>
        <dbReference type="ARBA" id="ARBA00004127"/>
    </source>
</evidence>
<dbReference type="PANTHER" id="PTHR12174">
    <property type="entry name" value="SIGNAL PEPTIDE PEPTIDASE"/>
    <property type="match status" value="1"/>
</dbReference>
<comment type="caution">
    <text evidence="8">The sequence shown here is derived from an EMBL/GenBank/DDBJ whole genome shotgun (WGS) entry which is preliminary data.</text>
</comment>
<dbReference type="GO" id="GO:0006465">
    <property type="term" value="P:signal peptide processing"/>
    <property type="evidence" value="ECO:0007669"/>
    <property type="project" value="TreeGrafter"/>
</dbReference>
<dbReference type="PANTHER" id="PTHR12174:SF22">
    <property type="entry name" value="SIGNAL PEPTIDE PEPTIDASE-LIKE 3"/>
    <property type="match status" value="1"/>
</dbReference>
<evidence type="ECO:0000313" key="9">
    <source>
        <dbReference type="Proteomes" id="UP000001396"/>
    </source>
</evidence>
<reference evidence="8 9" key="1">
    <citation type="journal article" date="2011" name="Genome Res.">
        <title>Phylogeny-wide analysis of social amoeba genomes highlights ancient origins for complex intercellular communication.</title>
        <authorList>
            <person name="Heidel A.J."/>
            <person name="Lawal H.M."/>
            <person name="Felder M."/>
            <person name="Schilde C."/>
            <person name="Helps N.R."/>
            <person name="Tunggal B."/>
            <person name="Rivero F."/>
            <person name="John U."/>
            <person name="Schleicher M."/>
            <person name="Eichinger L."/>
            <person name="Platzer M."/>
            <person name="Noegel A.A."/>
            <person name="Schaap P."/>
            <person name="Gloeckner G."/>
        </authorList>
    </citation>
    <scope>NUCLEOTIDE SEQUENCE [LARGE SCALE GENOMIC DNA]</scope>
    <source>
        <strain evidence="9">ATCC 26659 / Pp 5 / PN500</strain>
    </source>
</reference>
<keyword evidence="9" id="KW-1185">Reference proteome</keyword>
<protein>
    <submittedName>
        <fullName evidence="8">Uncharacterized protein</fullName>
    </submittedName>
</protein>
<keyword evidence="3 7" id="KW-0812">Transmembrane</keyword>
<dbReference type="InParanoid" id="D3BT37"/>
<dbReference type="InterPro" id="IPR006639">
    <property type="entry name" value="Preselin/SPP"/>
</dbReference>
<dbReference type="RefSeq" id="XP_020427388.1">
    <property type="nucleotide sequence ID" value="XM_020582085.1"/>
</dbReference>
<accession>D3BT37</accession>
<dbReference type="Proteomes" id="UP000001396">
    <property type="component" value="Unassembled WGS sequence"/>
</dbReference>